<dbReference type="InterPro" id="IPR000468">
    <property type="entry name" value="Barstar"/>
</dbReference>
<gene>
    <name evidence="3" type="ORF">DKK70_00680</name>
</gene>
<dbReference type="OrthoDB" id="7575400at2"/>
<organism evidence="3 4">
    <name type="scientific">Gilliamella apicola</name>
    <dbReference type="NCBI Taxonomy" id="1196095"/>
    <lineage>
        <taxon>Bacteria</taxon>
        <taxon>Pseudomonadati</taxon>
        <taxon>Pseudomonadota</taxon>
        <taxon>Gammaproteobacteria</taxon>
        <taxon>Orbales</taxon>
        <taxon>Orbaceae</taxon>
        <taxon>Gilliamella</taxon>
    </lineage>
</organism>
<accession>A0A2V4E5T9</accession>
<dbReference type="AlphaFoldDB" id="A0A2V4E5T9"/>
<dbReference type="SUPFAM" id="SSF52038">
    <property type="entry name" value="Barstar-related"/>
    <property type="match status" value="1"/>
</dbReference>
<dbReference type="InterPro" id="IPR035905">
    <property type="entry name" value="Barstar-like_sf"/>
</dbReference>
<protein>
    <submittedName>
        <fullName evidence="3">Barnase inhibitor</fullName>
    </submittedName>
</protein>
<sequence>MEIIMKLITLNGENIHSESDFHKEIAFLLSFSKYYGENLDALWDCLSYDLDRPVLVIWKNSDYSKKYLGNTFNHIVKIFELVREQDIKSGLEERFNFDIQ</sequence>
<dbReference type="Proteomes" id="UP000247932">
    <property type="component" value="Unassembled WGS sequence"/>
</dbReference>
<keyword evidence="4" id="KW-1185">Reference proteome</keyword>
<feature type="domain" description="Barstar (barnase inhibitor)" evidence="2">
    <location>
        <begin position="5"/>
        <end position="86"/>
    </location>
</feature>
<evidence type="ECO:0000259" key="2">
    <source>
        <dbReference type="Pfam" id="PF01337"/>
    </source>
</evidence>
<comment type="caution">
    <text evidence="3">The sequence shown here is derived from an EMBL/GenBank/DDBJ whole genome shotgun (WGS) entry which is preliminary data.</text>
</comment>
<dbReference type="EMBL" id="QGLR01000002">
    <property type="protein sequence ID" value="PXZ08670.1"/>
    <property type="molecule type" value="Genomic_DNA"/>
</dbReference>
<evidence type="ECO:0000256" key="1">
    <source>
        <dbReference type="ARBA" id="ARBA00006845"/>
    </source>
</evidence>
<evidence type="ECO:0000313" key="4">
    <source>
        <dbReference type="Proteomes" id="UP000247932"/>
    </source>
</evidence>
<name>A0A2V4E5T9_9GAMM</name>
<reference evidence="3 4" key="1">
    <citation type="submission" date="2018-05" db="EMBL/GenBank/DDBJ databases">
        <title>Reference genomes for bee gut microbiota database.</title>
        <authorList>
            <person name="Ellegaard K.M."/>
        </authorList>
    </citation>
    <scope>NUCLEOTIDE SEQUENCE [LARGE SCALE GENOMIC DNA]</scope>
    <source>
        <strain evidence="3 4">ESL0182</strain>
    </source>
</reference>
<comment type="similarity">
    <text evidence="1">Belongs to the barstar family.</text>
</comment>
<proteinExistence type="inferred from homology"/>
<evidence type="ECO:0000313" key="3">
    <source>
        <dbReference type="EMBL" id="PXZ08670.1"/>
    </source>
</evidence>
<dbReference type="Gene3D" id="3.30.370.10">
    <property type="entry name" value="Barstar-like"/>
    <property type="match status" value="1"/>
</dbReference>
<dbReference type="Pfam" id="PF01337">
    <property type="entry name" value="Barstar"/>
    <property type="match status" value="1"/>
</dbReference>